<organism evidence="2 3">
    <name type="scientific">Tenggerimyces flavus</name>
    <dbReference type="NCBI Taxonomy" id="1708749"/>
    <lineage>
        <taxon>Bacteria</taxon>
        <taxon>Bacillati</taxon>
        <taxon>Actinomycetota</taxon>
        <taxon>Actinomycetes</taxon>
        <taxon>Propionibacteriales</taxon>
        <taxon>Nocardioidaceae</taxon>
        <taxon>Tenggerimyces</taxon>
    </lineage>
</organism>
<comment type="caution">
    <text evidence="2">The sequence shown here is derived from an EMBL/GenBank/DDBJ whole genome shotgun (WGS) entry which is preliminary data.</text>
</comment>
<dbReference type="EMBL" id="JBHRZH010000006">
    <property type="protein sequence ID" value="MFC3760607.1"/>
    <property type="molecule type" value="Genomic_DNA"/>
</dbReference>
<feature type="transmembrane region" description="Helical" evidence="1">
    <location>
        <begin position="177"/>
        <end position="195"/>
    </location>
</feature>
<name>A0ABV7Y671_9ACTN</name>
<keyword evidence="1" id="KW-0812">Transmembrane</keyword>
<feature type="transmembrane region" description="Helical" evidence="1">
    <location>
        <begin position="110"/>
        <end position="129"/>
    </location>
</feature>
<keyword evidence="1" id="KW-0472">Membrane</keyword>
<protein>
    <submittedName>
        <fullName evidence="2">ABC transporter permease</fullName>
    </submittedName>
</protein>
<dbReference type="RefSeq" id="WP_205116819.1">
    <property type="nucleotide sequence ID" value="NZ_JAFBCM010000001.1"/>
</dbReference>
<feature type="transmembrane region" description="Helical" evidence="1">
    <location>
        <begin position="21"/>
        <end position="43"/>
    </location>
</feature>
<feature type="transmembrane region" description="Helical" evidence="1">
    <location>
        <begin position="228"/>
        <end position="250"/>
    </location>
</feature>
<dbReference type="PANTHER" id="PTHR36832:SF1">
    <property type="entry name" value="SLR1174 PROTEIN"/>
    <property type="match status" value="1"/>
</dbReference>
<accession>A0ABV7Y671</accession>
<dbReference type="Proteomes" id="UP001595699">
    <property type="component" value="Unassembled WGS sequence"/>
</dbReference>
<evidence type="ECO:0000313" key="2">
    <source>
        <dbReference type="EMBL" id="MFC3760607.1"/>
    </source>
</evidence>
<evidence type="ECO:0000313" key="3">
    <source>
        <dbReference type="Proteomes" id="UP001595699"/>
    </source>
</evidence>
<sequence>MRRVWSQIRIGYLTPWSYRTSTLLTFGILAIQVALYSVVWRAIYADQGGTVAGADVRTAVGYAVLGLTIASILDTSPYWSIAARVGDGLIGVDLTRPIGLLTQNFAVQTGYVLAALPAVAVGLATGLAVQGLAPPENAEAAVGFALSLVLAFAVSQLITLLMALTSFWTVEVGGFEMAFAVVRTFLSGAVLPLWFMPDWLQAIARALPFQAATYTPLSVYFGRPTGGLVAALGVQLLWVVVLTGLCALVWSRAKHRVVVQGG</sequence>
<dbReference type="InterPro" id="IPR010390">
    <property type="entry name" value="ABC-2_transporter-like"/>
</dbReference>
<reference evidence="3" key="1">
    <citation type="journal article" date="2019" name="Int. J. Syst. Evol. Microbiol.">
        <title>The Global Catalogue of Microorganisms (GCM) 10K type strain sequencing project: providing services to taxonomists for standard genome sequencing and annotation.</title>
        <authorList>
            <consortium name="The Broad Institute Genomics Platform"/>
            <consortium name="The Broad Institute Genome Sequencing Center for Infectious Disease"/>
            <person name="Wu L."/>
            <person name="Ma J."/>
        </authorList>
    </citation>
    <scope>NUCLEOTIDE SEQUENCE [LARGE SCALE GENOMIC DNA]</scope>
    <source>
        <strain evidence="3">CGMCC 4.7241</strain>
    </source>
</reference>
<dbReference type="PANTHER" id="PTHR36832">
    <property type="entry name" value="SLR1174 PROTEIN-RELATED"/>
    <property type="match status" value="1"/>
</dbReference>
<dbReference type="Pfam" id="PF06182">
    <property type="entry name" value="ABC2_membrane_6"/>
    <property type="match status" value="1"/>
</dbReference>
<proteinExistence type="predicted"/>
<evidence type="ECO:0000256" key="1">
    <source>
        <dbReference type="SAM" id="Phobius"/>
    </source>
</evidence>
<keyword evidence="3" id="KW-1185">Reference proteome</keyword>
<keyword evidence="1" id="KW-1133">Transmembrane helix</keyword>
<gene>
    <name evidence="2" type="ORF">ACFOUW_07135</name>
</gene>
<feature type="transmembrane region" description="Helical" evidence="1">
    <location>
        <begin position="141"/>
        <end position="165"/>
    </location>
</feature>